<feature type="compositionally biased region" description="Basic and acidic residues" evidence="1">
    <location>
        <begin position="1"/>
        <end position="17"/>
    </location>
</feature>
<dbReference type="PANTHER" id="PTHR45749">
    <property type="match status" value="1"/>
</dbReference>
<dbReference type="PANTHER" id="PTHR45749:SF36">
    <property type="entry name" value="ZINC FINGER MYM-TYPE PROTEIN 1-LIKE"/>
    <property type="match status" value="1"/>
</dbReference>
<organism evidence="3 4">
    <name type="scientific">Hordeum vulgare subsp. vulgare</name>
    <name type="common">Domesticated barley</name>
    <dbReference type="NCBI Taxonomy" id="112509"/>
    <lineage>
        <taxon>Eukaryota</taxon>
        <taxon>Viridiplantae</taxon>
        <taxon>Streptophyta</taxon>
        <taxon>Embryophyta</taxon>
        <taxon>Tracheophyta</taxon>
        <taxon>Spermatophyta</taxon>
        <taxon>Magnoliopsida</taxon>
        <taxon>Liliopsida</taxon>
        <taxon>Poales</taxon>
        <taxon>Poaceae</taxon>
        <taxon>BOP clade</taxon>
        <taxon>Pooideae</taxon>
        <taxon>Triticodae</taxon>
        <taxon>Triticeae</taxon>
        <taxon>Hordeinae</taxon>
        <taxon>Hordeum</taxon>
    </lineage>
</organism>
<reference evidence="3" key="3">
    <citation type="submission" date="2022-01" db="UniProtKB">
        <authorList>
            <consortium name="EnsemblPlants"/>
        </authorList>
    </citation>
    <scope>IDENTIFICATION</scope>
    <source>
        <strain evidence="3">subsp. vulgare</strain>
    </source>
</reference>
<keyword evidence="4" id="KW-1185">Reference proteome</keyword>
<dbReference type="Proteomes" id="UP000011116">
    <property type="component" value="Chromosome 3H"/>
</dbReference>
<accession>A0A8I6X9A7</accession>
<dbReference type="EnsemblPlants" id="HORVU.MOREX.r3.3HG0283930.1">
    <property type="protein sequence ID" value="HORVU.MOREX.r3.3HG0283930.1.CDS1"/>
    <property type="gene ID" value="HORVU.MOREX.r3.3HG0283930"/>
</dbReference>
<evidence type="ECO:0000313" key="4">
    <source>
        <dbReference type="Proteomes" id="UP000011116"/>
    </source>
</evidence>
<dbReference type="InterPro" id="IPR006580">
    <property type="entry name" value="Znf_TTF"/>
</dbReference>
<feature type="region of interest" description="Disordered" evidence="1">
    <location>
        <begin position="1"/>
        <end position="50"/>
    </location>
</feature>
<dbReference type="Pfam" id="PF14291">
    <property type="entry name" value="DUF4371"/>
    <property type="match status" value="1"/>
</dbReference>
<evidence type="ECO:0000313" key="3">
    <source>
        <dbReference type="EnsemblPlants" id="HORVU.MOREX.r3.3HG0283930.1.CDS1"/>
    </source>
</evidence>
<sequence>MKNKQGNDLKRLWDRAASKAPKISSTSTPASVSIDVENQDQDHNFSNPPSNELQLALVQTSNNSGMEPEIGSPDVEDEESDEEFNDEAVYVLEPDPGKRIPIVNYDVNDQDLVRRRYIAMGACQPKKHEFKTTKNGGNNCRFSAHWFDTYEWLEYSVKLDAMFCFVCYLFKDKTKLKGGDAFVKGGFKNWNMMKNRCEKHCGSLTSAHCEAQEKFDLFIKPDASIRESLASTSKQAKAQYISRLGYSIYCLRFLLKQGLAFRGHDESEESLNRGNFLELLNHLAEKFEDVDKVVLENAPKNCKMTSHDIQLELINCCAKETTSLIMKDLGEEYFAILADESSDVYQREELALCLHYVDKIGWPVERFLGIVHVEDTTSLTLKKAIEKLLMDNSLSFSMVRGHGYDAASNMKGKANGLKKFNYG</sequence>
<dbReference type="InterPro" id="IPR025398">
    <property type="entry name" value="DUF4371"/>
</dbReference>
<evidence type="ECO:0000256" key="1">
    <source>
        <dbReference type="SAM" id="MobiDB-lite"/>
    </source>
</evidence>
<dbReference type="Gramene" id="HORVU.MOREX.r3.3HG0283930.1">
    <property type="protein sequence ID" value="HORVU.MOREX.r3.3HG0283930.1.CDS1"/>
    <property type="gene ID" value="HORVU.MOREX.r3.3HG0283930"/>
</dbReference>
<protein>
    <recommendedName>
        <fullName evidence="2">TTF-type domain-containing protein</fullName>
    </recommendedName>
</protein>
<evidence type="ECO:0000259" key="2">
    <source>
        <dbReference type="SMART" id="SM00597"/>
    </source>
</evidence>
<dbReference type="SMART" id="SM00597">
    <property type="entry name" value="ZnF_TTF"/>
    <property type="match status" value="1"/>
</dbReference>
<name>A0A8I6X9A7_HORVV</name>
<reference evidence="3" key="2">
    <citation type="submission" date="2020-10" db="EMBL/GenBank/DDBJ databases">
        <authorList>
            <person name="Scholz U."/>
            <person name="Mascher M."/>
            <person name="Fiebig A."/>
        </authorList>
    </citation>
    <scope>NUCLEOTIDE SEQUENCE [LARGE SCALE GENOMIC DNA]</scope>
    <source>
        <strain evidence="3">cv. Morex</strain>
    </source>
</reference>
<dbReference type="AlphaFoldDB" id="A0A8I6X9A7"/>
<feature type="domain" description="TTF-type" evidence="2">
    <location>
        <begin position="138"/>
        <end position="236"/>
    </location>
</feature>
<proteinExistence type="predicted"/>
<reference evidence="4" key="1">
    <citation type="journal article" date="2012" name="Nature">
        <title>A physical, genetic and functional sequence assembly of the barley genome.</title>
        <authorList>
            <consortium name="The International Barley Genome Sequencing Consortium"/>
            <person name="Mayer K.F."/>
            <person name="Waugh R."/>
            <person name="Brown J.W."/>
            <person name="Schulman A."/>
            <person name="Langridge P."/>
            <person name="Platzer M."/>
            <person name="Fincher G.B."/>
            <person name="Muehlbauer G.J."/>
            <person name="Sato K."/>
            <person name="Close T.J."/>
            <person name="Wise R.P."/>
            <person name="Stein N."/>
        </authorList>
    </citation>
    <scope>NUCLEOTIDE SEQUENCE [LARGE SCALE GENOMIC DNA]</scope>
    <source>
        <strain evidence="4">cv. Morex</strain>
    </source>
</reference>